<evidence type="ECO:0000256" key="12">
    <source>
        <dbReference type="ARBA" id="ARBA00023157"/>
    </source>
</evidence>
<dbReference type="GO" id="GO:0004674">
    <property type="term" value="F:protein serine/threonine kinase activity"/>
    <property type="evidence" value="ECO:0007669"/>
    <property type="project" value="UniProtKB-KW"/>
</dbReference>
<dbReference type="SMART" id="SM00220">
    <property type="entry name" value="S_TKc"/>
    <property type="match status" value="1"/>
</dbReference>
<dbReference type="eggNOG" id="ENOG502QRH4">
    <property type="taxonomic scope" value="Eukaryota"/>
</dbReference>
<keyword evidence="11" id="KW-0472">Membrane</keyword>
<dbReference type="GO" id="GO:0005524">
    <property type="term" value="F:ATP binding"/>
    <property type="evidence" value="ECO:0007669"/>
    <property type="project" value="UniProtKB-UniRule"/>
</dbReference>
<dbReference type="FunFam" id="2.90.10.10:FF:000015">
    <property type="entry name" value="Serine/threonine-protein kinase"/>
    <property type="match status" value="1"/>
</dbReference>
<accession>A0A1U8ABD3</accession>
<dbReference type="PROSITE" id="PS50927">
    <property type="entry name" value="BULB_LECTIN"/>
    <property type="match status" value="1"/>
</dbReference>
<evidence type="ECO:0000256" key="15">
    <source>
        <dbReference type="ARBA" id="ARBA00047899"/>
    </source>
</evidence>
<keyword evidence="20" id="KW-1185">Reference proteome</keyword>
<name>A0A1U8ABD3_NELNU</name>
<evidence type="ECO:0000256" key="10">
    <source>
        <dbReference type="ARBA" id="ARBA00022989"/>
    </source>
</evidence>
<gene>
    <name evidence="21" type="primary">LOC104601130</name>
</gene>
<evidence type="ECO:0000256" key="11">
    <source>
        <dbReference type="ARBA" id="ARBA00023136"/>
    </source>
</evidence>
<dbReference type="PROSITE" id="PS50011">
    <property type="entry name" value="PROTEIN_KINASE_DOM"/>
    <property type="match status" value="1"/>
</dbReference>
<dbReference type="OMA" id="ICYVHGL"/>
<dbReference type="SMART" id="SM00108">
    <property type="entry name" value="B_lectin"/>
    <property type="match status" value="1"/>
</dbReference>
<dbReference type="CDD" id="cd00053">
    <property type="entry name" value="EGF"/>
    <property type="match status" value="1"/>
</dbReference>
<dbReference type="PANTHER" id="PTHR47974:SF4">
    <property type="entry name" value="RECEPTOR-LIKE SERINE_THREONINE-PROTEIN KINASE"/>
    <property type="match status" value="1"/>
</dbReference>
<evidence type="ECO:0000313" key="21">
    <source>
        <dbReference type="RefSeq" id="XP_010262647.1"/>
    </source>
</evidence>
<evidence type="ECO:0000256" key="17">
    <source>
        <dbReference type="PIRNR" id="PIRNR000641"/>
    </source>
</evidence>
<keyword evidence="4 17" id="KW-0808">Transferase</keyword>
<dbReference type="Gene3D" id="2.90.10.10">
    <property type="entry name" value="Bulb-type lectin domain"/>
    <property type="match status" value="1"/>
</dbReference>
<evidence type="ECO:0000256" key="2">
    <source>
        <dbReference type="ARBA" id="ARBA00022527"/>
    </source>
</evidence>
<comment type="similarity">
    <text evidence="17">Belongs to the protein kinase superfamily. Ser/Thr protein kinase family.</text>
</comment>
<dbReference type="Pfam" id="PF01453">
    <property type="entry name" value="B_lectin"/>
    <property type="match status" value="1"/>
</dbReference>
<comment type="catalytic activity">
    <reaction evidence="15 17">
        <text>L-threonyl-[protein] + ATP = O-phospho-L-threonyl-[protein] + ADP + H(+)</text>
        <dbReference type="Rhea" id="RHEA:46608"/>
        <dbReference type="Rhea" id="RHEA-COMP:11060"/>
        <dbReference type="Rhea" id="RHEA-COMP:11605"/>
        <dbReference type="ChEBI" id="CHEBI:15378"/>
        <dbReference type="ChEBI" id="CHEBI:30013"/>
        <dbReference type="ChEBI" id="CHEBI:30616"/>
        <dbReference type="ChEBI" id="CHEBI:61977"/>
        <dbReference type="ChEBI" id="CHEBI:456216"/>
        <dbReference type="EC" id="2.7.11.1"/>
    </reaction>
</comment>
<dbReference type="PROSITE" id="PS00107">
    <property type="entry name" value="PROTEIN_KINASE_ATP"/>
    <property type="match status" value="1"/>
</dbReference>
<evidence type="ECO:0000256" key="1">
    <source>
        <dbReference type="ARBA" id="ARBA00004479"/>
    </source>
</evidence>
<dbReference type="InterPro" id="IPR000858">
    <property type="entry name" value="S_locus_glycoprot_dom"/>
</dbReference>
<dbReference type="OrthoDB" id="619632at2759"/>
<dbReference type="SUPFAM" id="SSF51110">
    <property type="entry name" value="alpha-D-mannose-specific plant lectins"/>
    <property type="match status" value="1"/>
</dbReference>
<evidence type="ECO:0000256" key="14">
    <source>
        <dbReference type="ARBA" id="ARBA00023180"/>
    </source>
</evidence>
<dbReference type="PROSITE" id="PS50026">
    <property type="entry name" value="EGF_3"/>
    <property type="match status" value="1"/>
</dbReference>
<keyword evidence="10" id="KW-1133">Transmembrane helix</keyword>
<dbReference type="FunFam" id="3.50.4.10:FF:000022">
    <property type="entry name" value="Serine/threonine-protein kinase"/>
    <property type="match status" value="1"/>
</dbReference>
<dbReference type="GO" id="GO:0004672">
    <property type="term" value="F:protein kinase activity"/>
    <property type="evidence" value="ECO:0000318"/>
    <property type="project" value="GO_Central"/>
</dbReference>
<dbReference type="PANTHER" id="PTHR47974">
    <property type="entry name" value="OS07G0415500 PROTEIN"/>
    <property type="match status" value="1"/>
</dbReference>
<comment type="caution">
    <text evidence="18">Lacks conserved residue(s) required for the propagation of feature annotation.</text>
</comment>
<dbReference type="Pfam" id="PF08276">
    <property type="entry name" value="PAN_2"/>
    <property type="match status" value="1"/>
</dbReference>
<keyword evidence="14" id="KW-0325">Glycoprotein</keyword>
<evidence type="ECO:0000256" key="19">
    <source>
        <dbReference type="PROSITE-ProRule" id="PRU10141"/>
    </source>
</evidence>
<dbReference type="CDD" id="cd01098">
    <property type="entry name" value="PAN_AP_plant"/>
    <property type="match status" value="1"/>
</dbReference>
<dbReference type="InterPro" id="IPR017441">
    <property type="entry name" value="Protein_kinase_ATP_BS"/>
</dbReference>
<keyword evidence="12" id="KW-1015">Disulfide bond</keyword>
<dbReference type="Proteomes" id="UP000189703">
    <property type="component" value="Unplaced"/>
</dbReference>
<keyword evidence="7 17" id="KW-0547">Nucleotide-binding</keyword>
<evidence type="ECO:0000256" key="9">
    <source>
        <dbReference type="ARBA" id="ARBA00022840"/>
    </source>
</evidence>
<evidence type="ECO:0000256" key="4">
    <source>
        <dbReference type="ARBA" id="ARBA00022679"/>
    </source>
</evidence>
<evidence type="ECO:0000256" key="13">
    <source>
        <dbReference type="ARBA" id="ARBA00023170"/>
    </source>
</evidence>
<dbReference type="Gene3D" id="1.10.510.10">
    <property type="entry name" value="Transferase(Phosphotransferase) domain 1"/>
    <property type="match status" value="1"/>
</dbReference>
<keyword evidence="5" id="KW-0812">Transmembrane</keyword>
<evidence type="ECO:0000313" key="20">
    <source>
        <dbReference type="Proteomes" id="UP000189703"/>
    </source>
</evidence>
<dbReference type="Gene3D" id="3.30.200.20">
    <property type="entry name" value="Phosphorylase Kinase, domain 1"/>
    <property type="match status" value="1"/>
</dbReference>
<dbReference type="InterPro" id="IPR011009">
    <property type="entry name" value="Kinase-like_dom_sf"/>
</dbReference>
<proteinExistence type="inferred from homology"/>
<dbReference type="Pfam" id="PF00954">
    <property type="entry name" value="S_locus_glycop"/>
    <property type="match status" value="1"/>
</dbReference>
<evidence type="ECO:0000256" key="18">
    <source>
        <dbReference type="PROSITE-ProRule" id="PRU00076"/>
    </source>
</evidence>
<dbReference type="CDD" id="cd00028">
    <property type="entry name" value="B_lectin"/>
    <property type="match status" value="1"/>
</dbReference>
<dbReference type="GO" id="GO:0016020">
    <property type="term" value="C:membrane"/>
    <property type="evidence" value="ECO:0007669"/>
    <property type="project" value="UniProtKB-SubCell"/>
</dbReference>
<dbReference type="InterPro" id="IPR036426">
    <property type="entry name" value="Bulb-type_lectin_dom_sf"/>
</dbReference>
<evidence type="ECO:0000256" key="16">
    <source>
        <dbReference type="ARBA" id="ARBA00048679"/>
    </source>
</evidence>
<keyword evidence="2 17" id="KW-0723">Serine/threonine-protein kinase</keyword>
<dbReference type="FunFam" id="3.30.200.20:FF:000059">
    <property type="entry name" value="S-receptor-like serine/threonine-protein kinase"/>
    <property type="match status" value="1"/>
</dbReference>
<dbReference type="PROSITE" id="PS00108">
    <property type="entry name" value="PROTEIN_KINASE_ST"/>
    <property type="match status" value="1"/>
</dbReference>
<evidence type="ECO:0000256" key="3">
    <source>
        <dbReference type="ARBA" id="ARBA00022536"/>
    </source>
</evidence>
<dbReference type="AlphaFoldDB" id="A0A1U8ABD3"/>
<dbReference type="InterPro" id="IPR000719">
    <property type="entry name" value="Prot_kinase_dom"/>
</dbReference>
<dbReference type="InterPro" id="IPR000742">
    <property type="entry name" value="EGF"/>
</dbReference>
<keyword evidence="3 18" id="KW-0245">EGF-like domain</keyword>
<evidence type="ECO:0000256" key="6">
    <source>
        <dbReference type="ARBA" id="ARBA00022729"/>
    </source>
</evidence>
<evidence type="ECO:0000256" key="5">
    <source>
        <dbReference type="ARBA" id="ARBA00022692"/>
    </source>
</evidence>
<dbReference type="EC" id="2.7.11.1" evidence="17"/>
<dbReference type="GO" id="GO:0106310">
    <property type="term" value="F:protein serine kinase activity"/>
    <property type="evidence" value="ECO:0007669"/>
    <property type="project" value="RHEA"/>
</dbReference>
<comment type="catalytic activity">
    <reaction evidence="16 17">
        <text>L-seryl-[protein] + ATP = O-phospho-L-seryl-[protein] + ADP + H(+)</text>
        <dbReference type="Rhea" id="RHEA:17989"/>
        <dbReference type="Rhea" id="RHEA-COMP:9863"/>
        <dbReference type="Rhea" id="RHEA-COMP:11604"/>
        <dbReference type="ChEBI" id="CHEBI:15378"/>
        <dbReference type="ChEBI" id="CHEBI:29999"/>
        <dbReference type="ChEBI" id="CHEBI:30616"/>
        <dbReference type="ChEBI" id="CHEBI:83421"/>
        <dbReference type="ChEBI" id="CHEBI:456216"/>
        <dbReference type="EC" id="2.7.11.1"/>
    </reaction>
</comment>
<evidence type="ECO:0000256" key="8">
    <source>
        <dbReference type="ARBA" id="ARBA00022777"/>
    </source>
</evidence>
<dbReference type="SMART" id="SM00473">
    <property type="entry name" value="PAN_AP"/>
    <property type="match status" value="1"/>
</dbReference>
<dbReference type="InterPro" id="IPR003609">
    <property type="entry name" value="Pan_app"/>
</dbReference>
<keyword evidence="6" id="KW-0732">Signal</keyword>
<feature type="binding site" evidence="19">
    <location>
        <position position="551"/>
    </location>
    <ligand>
        <name>ATP</name>
        <dbReference type="ChEBI" id="CHEBI:30616"/>
    </ligand>
</feature>
<dbReference type="Gene3D" id="3.50.4.10">
    <property type="entry name" value="Hepatocyte Growth Factor"/>
    <property type="match status" value="1"/>
</dbReference>
<sequence>MRFPPAIVSIVFFLILSYSSLASSVTKKDFMYKGSSLLVEDYGSDLLTSPDETFACGFYQVGTNAYSFSIWFAKSAERMVVWTANRDHPVNGRGSRVSLRRDATMVLTDVDGSIIWSTNTTGTMVDKAELLNTGNLVLKDPSGNILWQSFDSPTDTLLPSQPLTRHTKMVSAMAIGTHASGYFTFYFDNDNVLRLTYDGPEISSLYWPNPDFDVFTNGRTNYNSSRIALLDDMGAFLSSDRASFFASDMGSGIKRRLTLDYDGNLRLYSLDESTRSWTVTWEALPRPCDVHGLCGRNGVCTYTPKPKCSCPPGYEIVDPSDWNKGCKPKFNRTCDQTQQYGFVEVPHTDFWGFDLDYNPSSSLEHCMKLCLENCSCEAFVYRLTGEGTCYTKSALFNGHSASDFPGSAYLKLPRSLNLTSAKAATPTLITSDPDCGSNKADALIQVVGFSRMYNTNNRRTRWAYFYDFVYAIGIIEALFLASGWWGLYRRGDGVSKSMEDGYRAISSQFRKFTYAELKKATEVFKEELGRGGSGTVYKGVLKDDRVVAVKKLGDVIQGEEEFWAEVSMFGRVNHMNLVKMWGFCSEGTHRLLVYEYVENESLNKHLFSNASDSNSNSNRGARLLNWKERFRIALGTAKGLAYLHHECLEWVIHCDVKPENILLDNNFEPKIADFGLAKLSQRGGSGFQFSRIRGTKGYMAPEWFLNVPITAKVDVYGYGVVLLEIVKGSRLSDWVMVDGEEEADLMRFVWVGRNKIDECDDDDDSWVEDMVDPELKGQFNKQQAAKMIEIGISCVEEDRSKRPTMDEVVQALLQCECED</sequence>
<dbReference type="FunFam" id="2.90.10.10:FF:000007">
    <property type="entry name" value="Serine/threonine-protein kinase"/>
    <property type="match status" value="1"/>
</dbReference>
<dbReference type="RefSeq" id="XP_010262647.1">
    <property type="nucleotide sequence ID" value="XM_010264345.2"/>
</dbReference>
<dbReference type="GeneID" id="104601130"/>
<dbReference type="InterPro" id="IPR008271">
    <property type="entry name" value="Ser/Thr_kinase_AS"/>
</dbReference>
<dbReference type="Pfam" id="PF00069">
    <property type="entry name" value="Pkinase"/>
    <property type="match status" value="1"/>
</dbReference>
<evidence type="ECO:0000256" key="7">
    <source>
        <dbReference type="ARBA" id="ARBA00022741"/>
    </source>
</evidence>
<organism evidence="20 21">
    <name type="scientific">Nelumbo nucifera</name>
    <name type="common">Sacred lotus</name>
    <dbReference type="NCBI Taxonomy" id="4432"/>
    <lineage>
        <taxon>Eukaryota</taxon>
        <taxon>Viridiplantae</taxon>
        <taxon>Streptophyta</taxon>
        <taxon>Embryophyta</taxon>
        <taxon>Tracheophyta</taxon>
        <taxon>Spermatophyta</taxon>
        <taxon>Magnoliopsida</taxon>
        <taxon>Proteales</taxon>
        <taxon>Nelumbonaceae</taxon>
        <taxon>Nelumbo</taxon>
    </lineage>
</organism>
<dbReference type="PROSITE" id="PS50948">
    <property type="entry name" value="PAN"/>
    <property type="match status" value="1"/>
</dbReference>
<keyword evidence="9 17" id="KW-0067">ATP-binding</keyword>
<keyword evidence="8 17" id="KW-0418">Kinase</keyword>
<reference evidence="21" key="1">
    <citation type="submission" date="2025-08" db="UniProtKB">
        <authorList>
            <consortium name="RefSeq"/>
        </authorList>
    </citation>
    <scope>IDENTIFICATION</scope>
</reference>
<protein>
    <recommendedName>
        <fullName evidence="17">Receptor-like serine/threonine-protein kinase</fullName>
        <ecNumber evidence="17">2.7.11.1</ecNumber>
    </recommendedName>
</protein>
<dbReference type="FunFam" id="1.10.510.10:FF:000302">
    <property type="entry name" value="Serine/threonine-protein kinase"/>
    <property type="match status" value="1"/>
</dbReference>
<comment type="subcellular location">
    <subcellularLocation>
        <location evidence="1">Membrane</location>
        <topology evidence="1">Single-pass type I membrane protein</topology>
    </subcellularLocation>
</comment>
<dbReference type="PIRSF" id="PIRSF000641">
    <property type="entry name" value="SRK"/>
    <property type="match status" value="1"/>
</dbReference>
<dbReference type="GO" id="GO:0048544">
    <property type="term" value="P:recognition of pollen"/>
    <property type="evidence" value="ECO:0007669"/>
    <property type="project" value="InterPro"/>
</dbReference>
<dbReference type="InterPro" id="IPR024171">
    <property type="entry name" value="SRK-like_kinase"/>
</dbReference>
<dbReference type="CDD" id="cd14066">
    <property type="entry name" value="STKc_IRAK"/>
    <property type="match status" value="1"/>
</dbReference>
<keyword evidence="13 21" id="KW-0675">Receptor</keyword>
<dbReference type="SUPFAM" id="SSF56112">
    <property type="entry name" value="Protein kinase-like (PK-like)"/>
    <property type="match status" value="1"/>
</dbReference>
<dbReference type="KEGG" id="nnu:104601130"/>
<dbReference type="InterPro" id="IPR001480">
    <property type="entry name" value="Bulb-type_lectin_dom"/>
</dbReference>